<protein>
    <submittedName>
        <fullName evidence="1">Uncharacterized protein</fullName>
    </submittedName>
</protein>
<proteinExistence type="predicted"/>
<keyword evidence="2" id="KW-1185">Reference proteome</keyword>
<dbReference type="Proteomes" id="UP000199559">
    <property type="component" value="Unassembled WGS sequence"/>
</dbReference>
<accession>A0A1I3KVJ8</accession>
<dbReference type="AlphaFoldDB" id="A0A1I3KVJ8"/>
<evidence type="ECO:0000313" key="1">
    <source>
        <dbReference type="EMBL" id="SFI76549.1"/>
    </source>
</evidence>
<dbReference type="STRING" id="1144750.SAMN05443431_102135"/>
<reference evidence="2" key="1">
    <citation type="submission" date="2016-10" db="EMBL/GenBank/DDBJ databases">
        <authorList>
            <person name="Varghese N."/>
            <person name="Submissions S."/>
        </authorList>
    </citation>
    <scope>NUCLEOTIDE SEQUENCE [LARGE SCALE GENOMIC DNA]</scope>
    <source>
        <strain evidence="2">DSM 28881</strain>
    </source>
</reference>
<organism evidence="1 2">
    <name type="scientific">Olleya namhaensis</name>
    <dbReference type="NCBI Taxonomy" id="1144750"/>
    <lineage>
        <taxon>Bacteria</taxon>
        <taxon>Pseudomonadati</taxon>
        <taxon>Bacteroidota</taxon>
        <taxon>Flavobacteriia</taxon>
        <taxon>Flavobacteriales</taxon>
        <taxon>Flavobacteriaceae</taxon>
    </lineage>
</organism>
<evidence type="ECO:0000313" key="2">
    <source>
        <dbReference type="Proteomes" id="UP000199559"/>
    </source>
</evidence>
<dbReference type="RefSeq" id="WP_090837621.1">
    <property type="nucleotide sequence ID" value="NZ_FORM01000002.1"/>
</dbReference>
<dbReference type="EMBL" id="FORM01000002">
    <property type="protein sequence ID" value="SFI76549.1"/>
    <property type="molecule type" value="Genomic_DNA"/>
</dbReference>
<name>A0A1I3KVJ8_9FLAO</name>
<gene>
    <name evidence="1" type="ORF">SAMN05443431_102135</name>
</gene>
<sequence length="135" mass="15907">MNTATSNPKTDYLLGAGLDVLHFESREWLNTIAFWKDEIRFFNDLLKRKEASEKSNSDYENMLKNLNKVHDDLFDDLEESVKVHEQLLSKIELAEKGISDNDYREKHAHLLSRITTFNKDFKTFKKVVFDYSKSL</sequence>